<proteinExistence type="predicted"/>
<protein>
    <submittedName>
        <fullName evidence="2">Uncharacterized protein</fullName>
    </submittedName>
</protein>
<name>A0A915HQK2_ROMCU</name>
<evidence type="ECO:0000313" key="2">
    <source>
        <dbReference type="WBParaSite" id="nRc.2.0.1.t03642-RA"/>
    </source>
</evidence>
<accession>A0A915HQK2</accession>
<sequence length="123" mass="14462">MSSDQLLNLNLNDFAKACETEFAKIIEESKRNLREKFQMQIARYQRLLVKMTDAYQPKNNVGRRGETLNILSFEREINKHLREREERNTTKVECLVDLNDNIVDVKNQEFVEPNTDAVEANTE</sequence>
<keyword evidence="1" id="KW-1185">Reference proteome</keyword>
<evidence type="ECO:0000313" key="1">
    <source>
        <dbReference type="Proteomes" id="UP000887565"/>
    </source>
</evidence>
<organism evidence="1 2">
    <name type="scientific">Romanomermis culicivorax</name>
    <name type="common">Nematode worm</name>
    <dbReference type="NCBI Taxonomy" id="13658"/>
    <lineage>
        <taxon>Eukaryota</taxon>
        <taxon>Metazoa</taxon>
        <taxon>Ecdysozoa</taxon>
        <taxon>Nematoda</taxon>
        <taxon>Enoplea</taxon>
        <taxon>Dorylaimia</taxon>
        <taxon>Mermithida</taxon>
        <taxon>Mermithoidea</taxon>
        <taxon>Mermithidae</taxon>
        <taxon>Romanomermis</taxon>
    </lineage>
</organism>
<reference evidence="2" key="1">
    <citation type="submission" date="2022-11" db="UniProtKB">
        <authorList>
            <consortium name="WormBaseParasite"/>
        </authorList>
    </citation>
    <scope>IDENTIFICATION</scope>
</reference>
<dbReference type="Proteomes" id="UP000887565">
    <property type="component" value="Unplaced"/>
</dbReference>
<dbReference type="AlphaFoldDB" id="A0A915HQK2"/>
<dbReference type="WBParaSite" id="nRc.2.0.1.t03642-RA">
    <property type="protein sequence ID" value="nRc.2.0.1.t03642-RA"/>
    <property type="gene ID" value="nRc.2.0.1.g03642"/>
</dbReference>